<keyword evidence="7" id="KW-1185">Reference proteome</keyword>
<dbReference type="GO" id="GO:0006631">
    <property type="term" value="P:fatty acid metabolic process"/>
    <property type="evidence" value="ECO:0007669"/>
    <property type="project" value="TreeGrafter"/>
</dbReference>
<feature type="coiled-coil region" evidence="2">
    <location>
        <begin position="290"/>
        <end position="317"/>
    </location>
</feature>
<organism evidence="6 7">
    <name type="scientific">Laccaria amethystina LaAM-08-1</name>
    <dbReference type="NCBI Taxonomy" id="1095629"/>
    <lineage>
        <taxon>Eukaryota</taxon>
        <taxon>Fungi</taxon>
        <taxon>Dikarya</taxon>
        <taxon>Basidiomycota</taxon>
        <taxon>Agaricomycotina</taxon>
        <taxon>Agaricomycetes</taxon>
        <taxon>Agaricomycetidae</taxon>
        <taxon>Agaricales</taxon>
        <taxon>Agaricineae</taxon>
        <taxon>Hydnangiaceae</taxon>
        <taxon>Laccaria</taxon>
    </lineage>
</organism>
<evidence type="ECO:0000259" key="5">
    <source>
        <dbReference type="PROSITE" id="PS51228"/>
    </source>
</evidence>
<dbReference type="OrthoDB" id="346910at2759"/>
<dbReference type="PANTHER" id="PTHR23310">
    <property type="entry name" value="ACYL-COA-BINDING PROTEIN, ACBP"/>
    <property type="match status" value="1"/>
</dbReference>
<dbReference type="Pfam" id="PF00887">
    <property type="entry name" value="ACBP"/>
    <property type="match status" value="1"/>
</dbReference>
<proteinExistence type="predicted"/>
<reference evidence="6 7" key="1">
    <citation type="submission" date="2014-04" db="EMBL/GenBank/DDBJ databases">
        <authorList>
            <consortium name="DOE Joint Genome Institute"/>
            <person name="Kuo A."/>
            <person name="Kohler A."/>
            <person name="Nagy L.G."/>
            <person name="Floudas D."/>
            <person name="Copeland A."/>
            <person name="Barry K.W."/>
            <person name="Cichocki N."/>
            <person name="Veneault-Fourrey C."/>
            <person name="LaButti K."/>
            <person name="Lindquist E.A."/>
            <person name="Lipzen A."/>
            <person name="Lundell T."/>
            <person name="Morin E."/>
            <person name="Murat C."/>
            <person name="Sun H."/>
            <person name="Tunlid A."/>
            <person name="Henrissat B."/>
            <person name="Grigoriev I.V."/>
            <person name="Hibbett D.S."/>
            <person name="Martin F."/>
            <person name="Nordberg H.P."/>
            <person name="Cantor M.N."/>
            <person name="Hua S.X."/>
        </authorList>
    </citation>
    <scope>NUCLEOTIDE SEQUENCE [LARGE SCALE GENOMIC DNA]</scope>
    <source>
        <strain evidence="6 7">LaAM-08-1</strain>
    </source>
</reference>
<feature type="compositionally biased region" description="Acidic residues" evidence="3">
    <location>
        <begin position="165"/>
        <end position="176"/>
    </location>
</feature>
<keyword evidence="2" id="KW-0175">Coiled coil</keyword>
<dbReference type="PANTHER" id="PTHR23310:SF133">
    <property type="entry name" value="COA BINDING PROTEIN, PUTATIVE (AFU_ORTHOLOGUE AFUA_1G12300)-RELATED"/>
    <property type="match status" value="1"/>
</dbReference>
<reference evidence="7" key="2">
    <citation type="submission" date="2015-01" db="EMBL/GenBank/DDBJ databases">
        <title>Evolutionary Origins and Diversification of the Mycorrhizal Mutualists.</title>
        <authorList>
            <consortium name="DOE Joint Genome Institute"/>
            <consortium name="Mycorrhizal Genomics Consortium"/>
            <person name="Kohler A."/>
            <person name="Kuo A."/>
            <person name="Nagy L.G."/>
            <person name="Floudas D."/>
            <person name="Copeland A."/>
            <person name="Barry K.W."/>
            <person name="Cichocki N."/>
            <person name="Veneault-Fourrey C."/>
            <person name="LaButti K."/>
            <person name="Lindquist E.A."/>
            <person name="Lipzen A."/>
            <person name="Lundell T."/>
            <person name="Morin E."/>
            <person name="Murat C."/>
            <person name="Riley R."/>
            <person name="Ohm R."/>
            <person name="Sun H."/>
            <person name="Tunlid A."/>
            <person name="Henrissat B."/>
            <person name="Grigoriev I.V."/>
            <person name="Hibbett D.S."/>
            <person name="Martin F."/>
        </authorList>
    </citation>
    <scope>NUCLEOTIDE SEQUENCE [LARGE SCALE GENOMIC DNA]</scope>
    <source>
        <strain evidence="7">LaAM-08-1</strain>
    </source>
</reference>
<evidence type="ECO:0000256" key="2">
    <source>
        <dbReference type="SAM" id="Coils"/>
    </source>
</evidence>
<protein>
    <recommendedName>
        <fullName evidence="5">ACB domain-containing protein</fullName>
    </recommendedName>
</protein>
<keyword evidence="4" id="KW-0812">Transmembrane</keyword>
<dbReference type="InterPro" id="IPR035984">
    <property type="entry name" value="Acyl-CoA-binding_sf"/>
</dbReference>
<dbReference type="Proteomes" id="UP000054477">
    <property type="component" value="Unassembled WGS sequence"/>
</dbReference>
<dbReference type="PROSITE" id="PS51228">
    <property type="entry name" value="ACB_2"/>
    <property type="match status" value="1"/>
</dbReference>
<feature type="domain" description="ACB" evidence="5">
    <location>
        <begin position="7"/>
        <end position="96"/>
    </location>
</feature>
<evidence type="ECO:0000313" key="6">
    <source>
        <dbReference type="EMBL" id="KIK08495.1"/>
    </source>
</evidence>
<dbReference type="HOGENOM" id="CLU_046559_0_0_1"/>
<evidence type="ECO:0000256" key="3">
    <source>
        <dbReference type="SAM" id="MobiDB-lite"/>
    </source>
</evidence>
<evidence type="ECO:0000256" key="1">
    <source>
        <dbReference type="ARBA" id="ARBA00023121"/>
    </source>
</evidence>
<dbReference type="Gene3D" id="1.20.80.10">
    <property type="match status" value="1"/>
</dbReference>
<dbReference type="GO" id="GO:0000062">
    <property type="term" value="F:fatty-acyl-CoA binding"/>
    <property type="evidence" value="ECO:0007669"/>
    <property type="project" value="InterPro"/>
</dbReference>
<dbReference type="PRINTS" id="PR00689">
    <property type="entry name" value="ACOABINDINGP"/>
</dbReference>
<evidence type="ECO:0000256" key="4">
    <source>
        <dbReference type="SAM" id="Phobius"/>
    </source>
</evidence>
<keyword evidence="4" id="KW-0472">Membrane</keyword>
<dbReference type="InterPro" id="IPR000582">
    <property type="entry name" value="Acyl-CoA-binding_protein"/>
</dbReference>
<feature type="region of interest" description="Disordered" evidence="3">
    <location>
        <begin position="149"/>
        <end position="182"/>
    </location>
</feature>
<name>A0A0C9X8J0_9AGAR</name>
<accession>A0A0C9X8J0</accession>
<evidence type="ECO:0000313" key="7">
    <source>
        <dbReference type="Proteomes" id="UP000054477"/>
    </source>
</evidence>
<dbReference type="FunFam" id="1.20.80.10:FF:000010">
    <property type="entry name" value="Acyl-CoA-binding domain-containing protein 5"/>
    <property type="match status" value="1"/>
</dbReference>
<dbReference type="InterPro" id="IPR014352">
    <property type="entry name" value="FERM/acyl-CoA-bd_prot_sf"/>
</dbReference>
<feature type="transmembrane region" description="Helical" evidence="4">
    <location>
        <begin position="395"/>
        <end position="413"/>
    </location>
</feature>
<dbReference type="SUPFAM" id="SSF47027">
    <property type="entry name" value="Acyl-CoA binding protein"/>
    <property type="match status" value="1"/>
</dbReference>
<keyword evidence="4" id="KW-1133">Transmembrane helix</keyword>
<sequence>MSSHELIDAQFDRAVEIVQSLPKTGPIQTDYDEKLTMYSLYKQATVGNVRAPRPGIFDMLGRAKWDAWAKHKDLDPFEAKWLYVDALLKVLRKYSGKTIAMDLVQELEAYGGDPANIVTSRTFTKSPASDASGSTVSDAAQAHYTRENALASSQNEIPHTSEPDSISEEGSDDEAGDLPPANSRELAFENRPQSSLSSHRYRTPMAGSLVMSPPPTHGIPPAQPLPGYSTPSAFADPMSVPSSLYPTTGSYAGHYSQSSRAELVSPPHLYPSHPTYNQTSQYGPGRPASRPTLERALESVQVQLAALTERLESVESRSVLPSRVSLSPRAIGSPAWATGRGSPHDNNPQWDIDDLGMWSIVVNPVTRAIAVLRDLTVFFARNENRSPTMIIVRRLFLDVSFLVCIIAVIGTLWRKSGVRRREVKAALVILWRAIVGAKPERVMLNRGV</sequence>
<dbReference type="STRING" id="1095629.A0A0C9X8J0"/>
<dbReference type="AlphaFoldDB" id="A0A0C9X8J0"/>
<dbReference type="EMBL" id="KN838542">
    <property type="protein sequence ID" value="KIK08495.1"/>
    <property type="molecule type" value="Genomic_DNA"/>
</dbReference>
<gene>
    <name evidence="6" type="ORF">K443DRAFT_672512</name>
</gene>
<keyword evidence="1" id="KW-0446">Lipid-binding</keyword>